<gene>
    <name evidence="1" type="ORF">DCC35_00555</name>
</gene>
<evidence type="ECO:0000313" key="2">
    <source>
        <dbReference type="Proteomes" id="UP000298616"/>
    </source>
</evidence>
<accession>A0A4D7JX63</accession>
<organism evidence="1 2">
    <name type="scientific">Mangrovivirga cuniculi</name>
    <dbReference type="NCBI Taxonomy" id="2715131"/>
    <lineage>
        <taxon>Bacteria</taxon>
        <taxon>Pseudomonadati</taxon>
        <taxon>Bacteroidota</taxon>
        <taxon>Cytophagia</taxon>
        <taxon>Cytophagales</taxon>
        <taxon>Mangrovivirgaceae</taxon>
        <taxon>Mangrovivirga</taxon>
    </lineage>
</organism>
<dbReference type="AlphaFoldDB" id="A0A4D7JX63"/>
<dbReference type="KEGG" id="fpf:DCC35_00555"/>
<sequence>MQEGTCVKENNIDIEEELAYQRRVEALELALDENPYLLLDIDCDELEKWKALATTPVPQAVTDRLEELEDTTPNNDWDNFWTNNDWAIQDLEDAGGAVINMDYFSVEIDQLPPGQSAQDLFEHIRTELFFETLDNTTFSPHPLFENSNPEWTNIPAIGSIFSIDIAFPANDGSVICIDHDTYSWTFATISDPYNLSHPVSGNRQFGLEPNGSGGYTFYTRGTDRMVDELSGGFRDFANWITAETIDPLDQGSRPWFALRKVIKNYIDSKGGSAQIGEDYYKRPDFEDINRYFDGTIDINELTIPCK</sequence>
<keyword evidence="2" id="KW-1185">Reference proteome</keyword>
<reference evidence="1 2" key="1">
    <citation type="submission" date="2018-04" db="EMBL/GenBank/DDBJ databases">
        <title>Complete genome uncultured novel isolate.</title>
        <authorList>
            <person name="Merlino G."/>
        </authorList>
    </citation>
    <scope>NUCLEOTIDE SEQUENCE [LARGE SCALE GENOMIC DNA]</scope>
    <source>
        <strain evidence="2">R1DC9</strain>
    </source>
</reference>
<dbReference type="Proteomes" id="UP000298616">
    <property type="component" value="Chromosome"/>
</dbReference>
<name>A0A4D7JX63_9BACT</name>
<dbReference type="EMBL" id="CP028923">
    <property type="protein sequence ID" value="QCK13344.1"/>
    <property type="molecule type" value="Genomic_DNA"/>
</dbReference>
<evidence type="ECO:0000313" key="1">
    <source>
        <dbReference type="EMBL" id="QCK13344.1"/>
    </source>
</evidence>
<protein>
    <submittedName>
        <fullName evidence="1">Uncharacterized protein</fullName>
    </submittedName>
</protein>
<proteinExistence type="predicted"/>